<name>A0ACA9PCT7_9GLOM</name>
<evidence type="ECO:0000313" key="2">
    <source>
        <dbReference type="Proteomes" id="UP000789920"/>
    </source>
</evidence>
<protein>
    <submittedName>
        <fullName evidence="1">21746_t:CDS:1</fullName>
    </submittedName>
</protein>
<dbReference type="Proteomes" id="UP000789920">
    <property type="component" value="Unassembled WGS sequence"/>
</dbReference>
<accession>A0ACA9PCT7</accession>
<feature type="non-terminal residue" evidence="1">
    <location>
        <position position="1"/>
    </location>
</feature>
<proteinExistence type="predicted"/>
<evidence type="ECO:0000313" key="1">
    <source>
        <dbReference type="EMBL" id="CAG8702460.1"/>
    </source>
</evidence>
<comment type="caution">
    <text evidence="1">The sequence shown here is derived from an EMBL/GenBank/DDBJ whole genome shotgun (WGS) entry which is preliminary data.</text>
</comment>
<gene>
    <name evidence="1" type="ORF">RPERSI_LOCUS10088</name>
</gene>
<organism evidence="1 2">
    <name type="scientific">Racocetra persica</name>
    <dbReference type="NCBI Taxonomy" id="160502"/>
    <lineage>
        <taxon>Eukaryota</taxon>
        <taxon>Fungi</taxon>
        <taxon>Fungi incertae sedis</taxon>
        <taxon>Mucoromycota</taxon>
        <taxon>Glomeromycotina</taxon>
        <taxon>Glomeromycetes</taxon>
        <taxon>Diversisporales</taxon>
        <taxon>Gigasporaceae</taxon>
        <taxon>Racocetra</taxon>
    </lineage>
</organism>
<dbReference type="EMBL" id="CAJVQC010019614">
    <property type="protein sequence ID" value="CAG8702460.1"/>
    <property type="molecule type" value="Genomic_DNA"/>
</dbReference>
<sequence>DLIQLDDASLSPTQNISSDNVSSNLPQNNIEWFDNIEDRYNANTDEK</sequence>
<keyword evidence="2" id="KW-1185">Reference proteome</keyword>
<reference evidence="1" key="1">
    <citation type="submission" date="2021-06" db="EMBL/GenBank/DDBJ databases">
        <authorList>
            <person name="Kallberg Y."/>
            <person name="Tangrot J."/>
            <person name="Rosling A."/>
        </authorList>
    </citation>
    <scope>NUCLEOTIDE SEQUENCE</scope>
    <source>
        <strain evidence="1">MA461A</strain>
    </source>
</reference>